<accession>A0A0A8YTN2</accession>
<proteinExistence type="predicted"/>
<dbReference type="EMBL" id="GBRH01269097">
    <property type="protein sequence ID" value="JAD28798.1"/>
    <property type="molecule type" value="Transcribed_RNA"/>
</dbReference>
<sequence length="12" mass="1371">MVRLIHGLSPTF</sequence>
<organism evidence="1">
    <name type="scientific">Arundo donax</name>
    <name type="common">Giant reed</name>
    <name type="synonym">Donax arundinaceus</name>
    <dbReference type="NCBI Taxonomy" id="35708"/>
    <lineage>
        <taxon>Eukaryota</taxon>
        <taxon>Viridiplantae</taxon>
        <taxon>Streptophyta</taxon>
        <taxon>Embryophyta</taxon>
        <taxon>Tracheophyta</taxon>
        <taxon>Spermatophyta</taxon>
        <taxon>Magnoliopsida</taxon>
        <taxon>Liliopsida</taxon>
        <taxon>Poales</taxon>
        <taxon>Poaceae</taxon>
        <taxon>PACMAD clade</taxon>
        <taxon>Arundinoideae</taxon>
        <taxon>Arundineae</taxon>
        <taxon>Arundo</taxon>
    </lineage>
</organism>
<reference evidence="1" key="2">
    <citation type="journal article" date="2015" name="Data Brief">
        <title>Shoot transcriptome of the giant reed, Arundo donax.</title>
        <authorList>
            <person name="Barrero R.A."/>
            <person name="Guerrero F.D."/>
            <person name="Moolhuijzen P."/>
            <person name="Goolsby J.A."/>
            <person name="Tidwell J."/>
            <person name="Bellgard S.E."/>
            <person name="Bellgard M.I."/>
        </authorList>
    </citation>
    <scope>NUCLEOTIDE SEQUENCE</scope>
    <source>
        <tissue evidence="1">Shoot tissue taken approximately 20 cm above the soil surface</tissue>
    </source>
</reference>
<protein>
    <submittedName>
        <fullName evidence="1">Uncharacterized protein</fullName>
    </submittedName>
</protein>
<reference evidence="1" key="1">
    <citation type="submission" date="2014-09" db="EMBL/GenBank/DDBJ databases">
        <authorList>
            <person name="Magalhaes I.L.F."/>
            <person name="Oliveira U."/>
            <person name="Santos F.R."/>
            <person name="Vidigal T.H.D.A."/>
            <person name="Brescovit A.D."/>
            <person name="Santos A.J."/>
        </authorList>
    </citation>
    <scope>NUCLEOTIDE SEQUENCE</scope>
    <source>
        <tissue evidence="1">Shoot tissue taken approximately 20 cm above the soil surface</tissue>
    </source>
</reference>
<name>A0A0A8YTN2_ARUDO</name>
<evidence type="ECO:0000313" key="1">
    <source>
        <dbReference type="EMBL" id="JAD28798.1"/>
    </source>
</evidence>